<reference evidence="13 14" key="1">
    <citation type="submission" date="2019-03" db="EMBL/GenBank/DDBJ databases">
        <title>Genomic Encyclopedia of Type Strains, Phase IV (KMG-IV): sequencing the most valuable type-strain genomes for metagenomic binning, comparative biology and taxonomic classification.</title>
        <authorList>
            <person name="Goeker M."/>
        </authorList>
    </citation>
    <scope>NUCLEOTIDE SEQUENCE [LARGE SCALE GENOMIC DNA]</scope>
    <source>
        <strain evidence="13 14">DSM 11901</strain>
    </source>
</reference>
<keyword evidence="8" id="KW-0677">Repeat</keyword>
<dbReference type="PANTHER" id="PTHR21098:SF12">
    <property type="entry name" value="RIBOFLAVIN SYNTHASE"/>
    <property type="match status" value="1"/>
</dbReference>
<feature type="domain" description="Lumazine-binding" evidence="12">
    <location>
        <begin position="1"/>
        <end position="102"/>
    </location>
</feature>
<dbReference type="Proteomes" id="UP000294593">
    <property type="component" value="Unassembled WGS sequence"/>
</dbReference>
<dbReference type="PIRSF" id="PIRSF000498">
    <property type="entry name" value="Riboflavin_syn_A"/>
    <property type="match status" value="1"/>
</dbReference>
<organism evidence="13 14">
    <name type="scientific">Aquabacterium commune</name>
    <dbReference type="NCBI Taxonomy" id="70586"/>
    <lineage>
        <taxon>Bacteria</taxon>
        <taxon>Pseudomonadati</taxon>
        <taxon>Pseudomonadota</taxon>
        <taxon>Betaproteobacteria</taxon>
        <taxon>Burkholderiales</taxon>
        <taxon>Aquabacterium</taxon>
    </lineage>
</organism>
<dbReference type="PANTHER" id="PTHR21098">
    <property type="entry name" value="RIBOFLAVIN SYNTHASE ALPHA CHAIN"/>
    <property type="match status" value="1"/>
</dbReference>
<evidence type="ECO:0000259" key="12">
    <source>
        <dbReference type="PROSITE" id="PS51177"/>
    </source>
</evidence>
<feature type="region of interest" description="Disordered" evidence="11">
    <location>
        <begin position="1"/>
        <end position="25"/>
    </location>
</feature>
<evidence type="ECO:0000256" key="9">
    <source>
        <dbReference type="NCBIfam" id="TIGR00187"/>
    </source>
</evidence>
<gene>
    <name evidence="13" type="ORF">EV672_102331</name>
</gene>
<comment type="caution">
    <text evidence="13">The sequence shown here is derived from an EMBL/GenBank/DDBJ whole genome shotgun (WGS) entry which is preliminary data.</text>
</comment>
<dbReference type="EC" id="2.5.1.9" evidence="4 9"/>
<dbReference type="EMBL" id="SNXW01000002">
    <property type="protein sequence ID" value="TDP85981.1"/>
    <property type="molecule type" value="Genomic_DNA"/>
</dbReference>
<evidence type="ECO:0000256" key="7">
    <source>
        <dbReference type="ARBA" id="ARBA00022679"/>
    </source>
</evidence>
<protein>
    <recommendedName>
        <fullName evidence="5 9">Riboflavin synthase</fullName>
        <ecNumber evidence="4 9">2.5.1.9</ecNumber>
    </recommendedName>
</protein>
<dbReference type="InterPro" id="IPR001783">
    <property type="entry name" value="Lumazine-bd"/>
</dbReference>
<comment type="function">
    <text evidence="2">Catalyzes the dismutation of two molecules of 6,7-dimethyl-8-ribityllumazine, resulting in the formation of riboflavin and 5-amino-6-(D-ribitylamino)uracil.</text>
</comment>
<dbReference type="FunFam" id="2.40.30.20:FF:000004">
    <property type="entry name" value="Riboflavin synthase, alpha subunit"/>
    <property type="match status" value="1"/>
</dbReference>
<dbReference type="InterPro" id="IPR026017">
    <property type="entry name" value="Lumazine-bd_dom"/>
</dbReference>
<dbReference type="NCBIfam" id="NF006767">
    <property type="entry name" value="PRK09289.1"/>
    <property type="match status" value="1"/>
</dbReference>
<evidence type="ECO:0000256" key="6">
    <source>
        <dbReference type="ARBA" id="ARBA00022619"/>
    </source>
</evidence>
<sequence>MFTGIITGVGQITDSQPLGDQPSHGRRLTVQTPAGYLDGVGLGDSIAINGACMTVTTFDVAASRFTIDVSAESLARTVGLAGTGHRVNLEQALRSHDRLGGHIVTGHVDGVGAVEVFEPVGESWLLRIRAPKALARFLAYKGSITVNGVSLTVNSVADADDGSTAFDINLIPHTIENTALGELRAGGNVNLEVDLIARYVERMLGAEGKLPVSA</sequence>
<keyword evidence="6" id="KW-0686">Riboflavin biosynthesis</keyword>
<evidence type="ECO:0000313" key="13">
    <source>
        <dbReference type="EMBL" id="TDP85981.1"/>
    </source>
</evidence>
<dbReference type="GO" id="GO:0009231">
    <property type="term" value="P:riboflavin biosynthetic process"/>
    <property type="evidence" value="ECO:0007669"/>
    <property type="project" value="UniProtKB-KW"/>
</dbReference>
<accession>A0A4R6RHM0</accession>
<feature type="repeat" description="Lumazine-binding" evidence="10">
    <location>
        <begin position="103"/>
        <end position="204"/>
    </location>
</feature>
<evidence type="ECO:0000256" key="4">
    <source>
        <dbReference type="ARBA" id="ARBA00012827"/>
    </source>
</evidence>
<dbReference type="InterPro" id="IPR023366">
    <property type="entry name" value="ATP_synth_asu-like_sf"/>
</dbReference>
<evidence type="ECO:0000256" key="1">
    <source>
        <dbReference type="ARBA" id="ARBA00000968"/>
    </source>
</evidence>
<evidence type="ECO:0000256" key="2">
    <source>
        <dbReference type="ARBA" id="ARBA00002803"/>
    </source>
</evidence>
<proteinExistence type="predicted"/>
<evidence type="ECO:0000256" key="8">
    <source>
        <dbReference type="ARBA" id="ARBA00022737"/>
    </source>
</evidence>
<dbReference type="Pfam" id="PF00677">
    <property type="entry name" value="Lum_binding"/>
    <property type="match status" value="2"/>
</dbReference>
<dbReference type="PROSITE" id="PS51177">
    <property type="entry name" value="LUMAZINE_BIND"/>
    <property type="match status" value="2"/>
</dbReference>
<dbReference type="Gene3D" id="2.40.30.20">
    <property type="match status" value="2"/>
</dbReference>
<feature type="repeat" description="Lumazine-binding" evidence="10">
    <location>
        <begin position="1"/>
        <end position="102"/>
    </location>
</feature>
<dbReference type="OrthoDB" id="9788537at2"/>
<dbReference type="RefSeq" id="WP_133607042.1">
    <property type="nucleotide sequence ID" value="NZ_SNXW01000002.1"/>
</dbReference>
<comment type="catalytic activity">
    <reaction evidence="1">
        <text>2 6,7-dimethyl-8-(1-D-ribityl)lumazine + H(+) = 5-amino-6-(D-ribitylamino)uracil + riboflavin</text>
        <dbReference type="Rhea" id="RHEA:20772"/>
        <dbReference type="ChEBI" id="CHEBI:15378"/>
        <dbReference type="ChEBI" id="CHEBI:15934"/>
        <dbReference type="ChEBI" id="CHEBI:57986"/>
        <dbReference type="ChEBI" id="CHEBI:58201"/>
        <dbReference type="EC" id="2.5.1.9"/>
    </reaction>
</comment>
<dbReference type="CDD" id="cd00402">
    <property type="entry name" value="Riboflavin_synthase_like"/>
    <property type="match status" value="1"/>
</dbReference>
<keyword evidence="7" id="KW-0808">Transferase</keyword>
<keyword evidence="14" id="KW-1185">Reference proteome</keyword>
<dbReference type="SUPFAM" id="SSF63380">
    <property type="entry name" value="Riboflavin synthase domain-like"/>
    <property type="match status" value="2"/>
</dbReference>
<evidence type="ECO:0000256" key="3">
    <source>
        <dbReference type="ARBA" id="ARBA00004887"/>
    </source>
</evidence>
<evidence type="ECO:0000313" key="14">
    <source>
        <dbReference type="Proteomes" id="UP000294593"/>
    </source>
</evidence>
<comment type="pathway">
    <text evidence="3">Cofactor biosynthesis; riboflavin biosynthesis; riboflavin from 2-hydroxy-3-oxobutyl phosphate and 5-amino-6-(D-ribitylamino)uracil: step 2/2.</text>
</comment>
<evidence type="ECO:0000256" key="11">
    <source>
        <dbReference type="SAM" id="MobiDB-lite"/>
    </source>
</evidence>
<name>A0A4R6RHM0_9BURK</name>
<dbReference type="NCBIfam" id="TIGR00187">
    <property type="entry name" value="ribE"/>
    <property type="match status" value="1"/>
</dbReference>
<evidence type="ECO:0000256" key="5">
    <source>
        <dbReference type="ARBA" id="ARBA00013950"/>
    </source>
</evidence>
<dbReference type="InterPro" id="IPR017938">
    <property type="entry name" value="Riboflavin_synthase-like_b-brl"/>
</dbReference>
<dbReference type="GO" id="GO:0004746">
    <property type="term" value="F:riboflavin synthase activity"/>
    <property type="evidence" value="ECO:0007669"/>
    <property type="project" value="UniProtKB-UniRule"/>
</dbReference>
<evidence type="ECO:0000256" key="10">
    <source>
        <dbReference type="PROSITE-ProRule" id="PRU00524"/>
    </source>
</evidence>
<feature type="domain" description="Lumazine-binding" evidence="12">
    <location>
        <begin position="103"/>
        <end position="204"/>
    </location>
</feature>
<dbReference type="AlphaFoldDB" id="A0A4R6RHM0"/>